<dbReference type="AlphaFoldDB" id="A0A067QUT7"/>
<dbReference type="PANTHER" id="PTHR43684">
    <property type="match status" value="1"/>
</dbReference>
<accession>A0A067QUT7</accession>
<keyword evidence="3 4" id="KW-0413">Isomerase</keyword>
<evidence type="ECO:0000256" key="3">
    <source>
        <dbReference type="ARBA" id="ARBA00023235"/>
    </source>
</evidence>
<dbReference type="InterPro" id="IPR051053">
    <property type="entry name" value="ECH/Chromodomain_protein"/>
</dbReference>
<dbReference type="InParanoid" id="A0A067QUT7"/>
<gene>
    <name evidence="4" type="ORF">L798_00832</name>
</gene>
<dbReference type="Proteomes" id="UP000027135">
    <property type="component" value="Unassembled WGS sequence"/>
</dbReference>
<dbReference type="Gene3D" id="3.90.226.10">
    <property type="entry name" value="2-enoyl-CoA Hydratase, Chain A, domain 1"/>
    <property type="match status" value="1"/>
</dbReference>
<organism evidence="4 5">
    <name type="scientific">Zootermopsis nevadensis</name>
    <name type="common">Dampwood termite</name>
    <dbReference type="NCBI Taxonomy" id="136037"/>
    <lineage>
        <taxon>Eukaryota</taxon>
        <taxon>Metazoa</taxon>
        <taxon>Ecdysozoa</taxon>
        <taxon>Arthropoda</taxon>
        <taxon>Hexapoda</taxon>
        <taxon>Insecta</taxon>
        <taxon>Pterygota</taxon>
        <taxon>Neoptera</taxon>
        <taxon>Polyneoptera</taxon>
        <taxon>Dictyoptera</taxon>
        <taxon>Blattodea</taxon>
        <taxon>Blattoidea</taxon>
        <taxon>Termitoidae</taxon>
        <taxon>Termopsidae</taxon>
        <taxon>Zootermopsis</taxon>
    </lineage>
</organism>
<sequence>METQMLEELEVTIRKGLHIIKFNRPSKKNSFTAQMYDGLARLLNEAAVDDRIVITALTGAGDFYSSGNDLTNATKFIADGDIIESTKESCNRIRNFVSALIDYPKILVAVVNGPAYGIAVTTLGLCDVVYASDKAYFQTPFTKLGLVAEGCSSYTFPRIMGISKASEMIFFGHQMGANDAKECGLVSQVFPHTTFEQQVWSKLEQFVQMPKQSMMCSKHLIRAQISEELHKANEAECKELGERMHSEECITAVFQILNRRSKM</sequence>
<dbReference type="GO" id="GO:0004165">
    <property type="term" value="F:delta(3)-delta(2)-enoyl-CoA isomerase activity"/>
    <property type="evidence" value="ECO:0007669"/>
    <property type="project" value="UniProtKB-ARBA"/>
</dbReference>
<dbReference type="OrthoDB" id="409763at2759"/>
<dbReference type="FunFam" id="3.90.226.10:FF:000084">
    <property type="entry name" value="Enoyl-CoA delta isomerase 2, mitochondrial"/>
    <property type="match status" value="1"/>
</dbReference>
<dbReference type="GO" id="GO:0005777">
    <property type="term" value="C:peroxisome"/>
    <property type="evidence" value="ECO:0007669"/>
    <property type="project" value="UniProtKB-SubCell"/>
</dbReference>
<dbReference type="SUPFAM" id="SSF52096">
    <property type="entry name" value="ClpP/crotonase"/>
    <property type="match status" value="1"/>
</dbReference>
<dbReference type="CDD" id="cd06558">
    <property type="entry name" value="crotonase-like"/>
    <property type="match status" value="1"/>
</dbReference>
<protein>
    <submittedName>
        <fullName evidence="4">Peroxisomal 3,2-trans-enoyl-CoA isomerase</fullName>
    </submittedName>
</protein>
<dbReference type="InterPro" id="IPR014748">
    <property type="entry name" value="Enoyl-CoA_hydra_C"/>
</dbReference>
<dbReference type="Gene3D" id="1.10.12.10">
    <property type="entry name" value="Lyase 2-enoyl-coa Hydratase, Chain A, domain 2"/>
    <property type="match status" value="1"/>
</dbReference>
<dbReference type="eggNOG" id="KOG0016">
    <property type="taxonomic scope" value="Eukaryota"/>
</dbReference>
<name>A0A067QUT7_ZOONE</name>
<dbReference type="FunCoup" id="A0A067QUT7">
    <property type="interactions" value="577"/>
</dbReference>
<proteinExistence type="predicted"/>
<dbReference type="InterPro" id="IPR001753">
    <property type="entry name" value="Enoyl-CoA_hydra/iso"/>
</dbReference>
<reference evidence="4 5" key="1">
    <citation type="journal article" date="2014" name="Nat. Commun.">
        <title>Molecular traces of alternative social organization in a termite genome.</title>
        <authorList>
            <person name="Terrapon N."/>
            <person name="Li C."/>
            <person name="Robertson H.M."/>
            <person name="Ji L."/>
            <person name="Meng X."/>
            <person name="Booth W."/>
            <person name="Chen Z."/>
            <person name="Childers C.P."/>
            <person name="Glastad K.M."/>
            <person name="Gokhale K."/>
            <person name="Gowin J."/>
            <person name="Gronenberg W."/>
            <person name="Hermansen R.A."/>
            <person name="Hu H."/>
            <person name="Hunt B.G."/>
            <person name="Huylmans A.K."/>
            <person name="Khalil S.M."/>
            <person name="Mitchell R.D."/>
            <person name="Munoz-Torres M.C."/>
            <person name="Mustard J.A."/>
            <person name="Pan H."/>
            <person name="Reese J.T."/>
            <person name="Scharf M.E."/>
            <person name="Sun F."/>
            <person name="Vogel H."/>
            <person name="Xiao J."/>
            <person name="Yang W."/>
            <person name="Yang Z."/>
            <person name="Yang Z."/>
            <person name="Zhou J."/>
            <person name="Zhu J."/>
            <person name="Brent C.S."/>
            <person name="Elsik C.G."/>
            <person name="Goodisman M.A."/>
            <person name="Liberles D.A."/>
            <person name="Roe R.M."/>
            <person name="Vargo E.L."/>
            <person name="Vilcinskas A."/>
            <person name="Wang J."/>
            <person name="Bornberg-Bauer E."/>
            <person name="Korb J."/>
            <person name="Zhang G."/>
            <person name="Liebig J."/>
        </authorList>
    </citation>
    <scope>NUCLEOTIDE SEQUENCE [LARGE SCALE GENOMIC DNA]</scope>
    <source>
        <tissue evidence="4">Whole organism</tissue>
    </source>
</reference>
<evidence type="ECO:0000313" key="4">
    <source>
        <dbReference type="EMBL" id="KDR09492.1"/>
    </source>
</evidence>
<evidence type="ECO:0000256" key="1">
    <source>
        <dbReference type="ARBA" id="ARBA00004275"/>
    </source>
</evidence>
<dbReference type="Pfam" id="PF00378">
    <property type="entry name" value="ECH_1"/>
    <property type="match status" value="1"/>
</dbReference>
<dbReference type="OMA" id="VVWPKIR"/>
<dbReference type="PANTHER" id="PTHR43684:SF1">
    <property type="entry name" value="ENOYL-COA DELTA ISOMERASE 2"/>
    <property type="match status" value="1"/>
</dbReference>
<dbReference type="EMBL" id="KK853239">
    <property type="protein sequence ID" value="KDR09492.1"/>
    <property type="molecule type" value="Genomic_DNA"/>
</dbReference>
<dbReference type="InterPro" id="IPR029045">
    <property type="entry name" value="ClpP/crotonase-like_dom_sf"/>
</dbReference>
<dbReference type="STRING" id="136037.A0A067QUT7"/>
<evidence type="ECO:0000313" key="5">
    <source>
        <dbReference type="Proteomes" id="UP000027135"/>
    </source>
</evidence>
<comment type="subcellular location">
    <subcellularLocation>
        <location evidence="1">Peroxisome</location>
    </subcellularLocation>
</comment>
<evidence type="ECO:0000256" key="2">
    <source>
        <dbReference type="ARBA" id="ARBA00023140"/>
    </source>
</evidence>
<keyword evidence="5" id="KW-1185">Reference proteome</keyword>
<keyword evidence="2" id="KW-0576">Peroxisome</keyword>